<evidence type="ECO:0000256" key="3">
    <source>
        <dbReference type="ARBA" id="ARBA00022723"/>
    </source>
</evidence>
<accession>A0A4R1YV15</accession>
<dbReference type="Pfam" id="PF03328">
    <property type="entry name" value="HpcH_HpaI"/>
    <property type="match status" value="1"/>
</dbReference>
<comment type="caution">
    <text evidence="8">The sequence shown here is derived from an EMBL/GenBank/DDBJ whole genome shotgun (WGS) entry which is preliminary data.</text>
</comment>
<keyword evidence="3 6" id="KW-0479">Metal-binding</keyword>
<evidence type="ECO:0000256" key="1">
    <source>
        <dbReference type="ARBA" id="ARBA00001946"/>
    </source>
</evidence>
<comment type="similarity">
    <text evidence="2">Belongs to the HpcH/HpaI aldolase family.</text>
</comment>
<dbReference type="GO" id="GO:0006107">
    <property type="term" value="P:oxaloacetate metabolic process"/>
    <property type="evidence" value="ECO:0007669"/>
    <property type="project" value="TreeGrafter"/>
</dbReference>
<name>A0A4R1YV15_9RHOB</name>
<evidence type="ECO:0000313" key="9">
    <source>
        <dbReference type="Proteomes" id="UP000295277"/>
    </source>
</evidence>
<feature type="binding site" evidence="6">
    <location>
        <position position="141"/>
    </location>
    <ligand>
        <name>Mg(2+)</name>
        <dbReference type="ChEBI" id="CHEBI:18420"/>
    </ligand>
</feature>
<evidence type="ECO:0000256" key="6">
    <source>
        <dbReference type="PIRSR" id="PIRSR015582-2"/>
    </source>
</evidence>
<dbReference type="GO" id="GO:0016829">
    <property type="term" value="F:lyase activity"/>
    <property type="evidence" value="ECO:0007669"/>
    <property type="project" value="UniProtKB-KW"/>
</dbReference>
<feature type="binding site" evidence="5">
    <location>
        <position position="141"/>
    </location>
    <ligand>
        <name>substrate</name>
    </ligand>
</feature>
<comment type="cofactor">
    <cofactor evidence="1">
        <name>Mg(2+)</name>
        <dbReference type="ChEBI" id="CHEBI:18420"/>
    </cofactor>
</comment>
<keyword evidence="9" id="KW-1185">Reference proteome</keyword>
<evidence type="ECO:0000256" key="4">
    <source>
        <dbReference type="ARBA" id="ARBA00022842"/>
    </source>
</evidence>
<dbReference type="RefSeq" id="WP_132694869.1">
    <property type="nucleotide sequence ID" value="NZ_SLVM01000011.1"/>
</dbReference>
<protein>
    <submittedName>
        <fullName evidence="8">Beta-methylmalyl-CoA/L-malyl-CoA lyase</fullName>
    </submittedName>
</protein>
<dbReference type="Gene3D" id="3.20.20.60">
    <property type="entry name" value="Phosphoenolpyruvate-binding domains"/>
    <property type="match status" value="1"/>
</dbReference>
<evidence type="ECO:0000313" key="8">
    <source>
        <dbReference type="EMBL" id="TCM84623.1"/>
    </source>
</evidence>
<proteinExistence type="inferred from homology"/>
<dbReference type="InterPro" id="IPR005000">
    <property type="entry name" value="Aldolase/citrate-lyase_domain"/>
</dbReference>
<dbReference type="InterPro" id="IPR011206">
    <property type="entry name" value="Citrate_lyase_beta/mcl1/mcl2"/>
</dbReference>
<reference evidence="8 9" key="1">
    <citation type="submission" date="2019-03" db="EMBL/GenBank/DDBJ databases">
        <title>Genomic Encyclopedia of Type Strains, Phase IV (KMG-IV): sequencing the most valuable type-strain genomes for metagenomic binning, comparative biology and taxonomic classification.</title>
        <authorList>
            <person name="Goeker M."/>
        </authorList>
    </citation>
    <scope>NUCLEOTIDE SEQUENCE [LARGE SCALE GENOMIC DNA]</scope>
    <source>
        <strain evidence="8 9">DSM 21153</strain>
    </source>
</reference>
<dbReference type="OrthoDB" id="9800547at2"/>
<keyword evidence="8" id="KW-0456">Lyase</keyword>
<dbReference type="PANTHER" id="PTHR32308:SF10">
    <property type="entry name" value="CITRATE LYASE SUBUNIT BETA"/>
    <property type="match status" value="1"/>
</dbReference>
<keyword evidence="4 6" id="KW-0460">Magnesium</keyword>
<feature type="domain" description="HpcH/HpaI aldolase/citrate lyase" evidence="7">
    <location>
        <begin position="15"/>
        <end position="253"/>
    </location>
</feature>
<dbReference type="AlphaFoldDB" id="A0A4R1YV15"/>
<dbReference type="EMBL" id="SLVM01000011">
    <property type="protein sequence ID" value="TCM84623.1"/>
    <property type="molecule type" value="Genomic_DNA"/>
</dbReference>
<dbReference type="Proteomes" id="UP000295277">
    <property type="component" value="Unassembled WGS sequence"/>
</dbReference>
<gene>
    <name evidence="8" type="ORF">EV216_111105</name>
</gene>
<dbReference type="GO" id="GO:0000287">
    <property type="term" value="F:magnesium ion binding"/>
    <property type="evidence" value="ECO:0007669"/>
    <property type="project" value="TreeGrafter"/>
</dbReference>
<evidence type="ECO:0000256" key="5">
    <source>
        <dbReference type="PIRSR" id="PIRSR015582-1"/>
    </source>
</evidence>
<sequence>MSFRIQPTPVARPNRCQLFGPGSRPQLFEKMAASAADVINLDLEDSVAPDDKAQARKNVIQAIGDIDWGNKTLSVRINGLDSGYWYRDVVDLLEQASDRLDLIMIPKAGCAADIYAVDALVTSVERAMGRTKPLGFEVIIESAAGISHVEEIAAASPRLQAMSLGAADFAASMGMQTTGIGGTQENYYMHHAGAKYWSDPWHWAQASIVAACRTHGVLPVDGPFGDFSDDEGFYAQARRSATLGMVGKWAIHPKQVALANEVFTPSEAAVTEAREILAAMEKAKAEGAGATVYKGRLVDIASIKQAEVIVKQAEMIAGT</sequence>
<dbReference type="PANTHER" id="PTHR32308">
    <property type="entry name" value="LYASE BETA SUBUNIT, PUTATIVE (AFU_ORTHOLOGUE AFUA_4G13030)-RELATED"/>
    <property type="match status" value="1"/>
</dbReference>
<evidence type="ECO:0000259" key="7">
    <source>
        <dbReference type="Pfam" id="PF03328"/>
    </source>
</evidence>
<feature type="binding site" evidence="5">
    <location>
        <position position="76"/>
    </location>
    <ligand>
        <name>substrate</name>
    </ligand>
</feature>
<dbReference type="InterPro" id="IPR040442">
    <property type="entry name" value="Pyrv_kinase-like_dom_sf"/>
</dbReference>
<dbReference type="SUPFAM" id="SSF51621">
    <property type="entry name" value="Phosphoenolpyruvate/pyruvate domain"/>
    <property type="match status" value="1"/>
</dbReference>
<feature type="binding site" evidence="6">
    <location>
        <position position="168"/>
    </location>
    <ligand>
        <name>Mg(2+)</name>
        <dbReference type="ChEBI" id="CHEBI:18420"/>
    </ligand>
</feature>
<organism evidence="8 9">
    <name type="scientific">Rhodovulum steppense</name>
    <dbReference type="NCBI Taxonomy" id="540251"/>
    <lineage>
        <taxon>Bacteria</taxon>
        <taxon>Pseudomonadati</taxon>
        <taxon>Pseudomonadota</taxon>
        <taxon>Alphaproteobacteria</taxon>
        <taxon>Rhodobacterales</taxon>
        <taxon>Paracoccaceae</taxon>
        <taxon>Rhodovulum</taxon>
    </lineage>
</organism>
<dbReference type="PIRSF" id="PIRSF015582">
    <property type="entry name" value="Cit_lyase_B"/>
    <property type="match status" value="1"/>
</dbReference>
<dbReference type="InterPro" id="IPR015813">
    <property type="entry name" value="Pyrv/PenolPyrv_kinase-like_dom"/>
</dbReference>
<evidence type="ECO:0000256" key="2">
    <source>
        <dbReference type="ARBA" id="ARBA00005568"/>
    </source>
</evidence>